<proteinExistence type="predicted"/>
<accession>A0A934TL67</accession>
<dbReference type="RefSeq" id="WP_201156830.1">
    <property type="nucleotide sequence ID" value="NZ_NHSD01000200.1"/>
</dbReference>
<dbReference type="Proteomes" id="UP000706333">
    <property type="component" value="Unassembled WGS sequence"/>
</dbReference>
<evidence type="ECO:0000256" key="1">
    <source>
        <dbReference type="SAM" id="Phobius"/>
    </source>
</evidence>
<feature type="transmembrane region" description="Helical" evidence="1">
    <location>
        <begin position="33"/>
        <end position="54"/>
    </location>
</feature>
<keyword evidence="3" id="KW-1185">Reference proteome</keyword>
<reference evidence="2" key="2">
    <citation type="journal article" date="2020" name="Microorganisms">
        <title>Osmotic Adaptation and Compatible Solute Biosynthesis of Phototrophic Bacteria as Revealed from Genome Analyses.</title>
        <authorList>
            <person name="Imhoff J.F."/>
            <person name="Rahn T."/>
            <person name="Kunzel S."/>
            <person name="Keller A."/>
            <person name="Neulinger S.C."/>
        </authorList>
    </citation>
    <scope>NUCLEOTIDE SEQUENCE</scope>
    <source>
        <strain evidence="2">LMG 28126</strain>
    </source>
</reference>
<reference evidence="2" key="1">
    <citation type="submission" date="2017-05" db="EMBL/GenBank/DDBJ databases">
        <authorList>
            <person name="Imhoff J.F."/>
            <person name="Rahn T."/>
            <person name="Kuenzel S."/>
            <person name="Neulinger S.C."/>
        </authorList>
    </citation>
    <scope>NUCLEOTIDE SEQUENCE</scope>
    <source>
        <strain evidence="2">LMG 28126</strain>
    </source>
</reference>
<sequence>MPTGRFALILGAALVAALVTVLGAGWLSARLDLGDYGLGVPLKLALVAVVLVWLMRRNGR</sequence>
<keyword evidence="1" id="KW-1133">Transmembrane helix</keyword>
<evidence type="ECO:0000313" key="2">
    <source>
        <dbReference type="EMBL" id="MBK5927063.1"/>
    </source>
</evidence>
<dbReference type="EMBL" id="NHSD01000200">
    <property type="protein sequence ID" value="MBK5927063.1"/>
    <property type="molecule type" value="Genomic_DNA"/>
</dbReference>
<keyword evidence="1" id="KW-0472">Membrane</keyword>
<comment type="caution">
    <text evidence="2">The sequence shown here is derived from an EMBL/GenBank/DDBJ whole genome shotgun (WGS) entry which is preliminary data.</text>
</comment>
<dbReference type="AlphaFoldDB" id="A0A934TL67"/>
<protein>
    <submittedName>
        <fullName evidence="2">Uncharacterized protein</fullName>
    </submittedName>
</protein>
<evidence type="ECO:0000313" key="3">
    <source>
        <dbReference type="Proteomes" id="UP000706333"/>
    </source>
</evidence>
<gene>
    <name evidence="2" type="ORF">CCR87_06850</name>
</gene>
<keyword evidence="1" id="KW-0812">Transmembrane</keyword>
<name>A0A934TL67_9RHOB</name>
<organism evidence="2 3">
    <name type="scientific">Rhodobaculum claviforme</name>
    <dbReference type="NCBI Taxonomy" id="1549854"/>
    <lineage>
        <taxon>Bacteria</taxon>
        <taxon>Pseudomonadati</taxon>
        <taxon>Pseudomonadota</taxon>
        <taxon>Alphaproteobacteria</taxon>
        <taxon>Rhodobacterales</taxon>
        <taxon>Paracoccaceae</taxon>
        <taxon>Rhodobaculum</taxon>
    </lineage>
</organism>